<gene>
    <name evidence="2" type="ORF">Pla123a_45540</name>
</gene>
<name>A0A5C5XU76_9BACT</name>
<evidence type="ECO:0000313" key="2">
    <source>
        <dbReference type="EMBL" id="TWT66856.1"/>
    </source>
</evidence>
<sequence>METHTASIDNPMHHFVRVGLHGDVGRFRSTDSARYQRGRRVIVRTSRGLETGEVLSVAESAESQPDGDLLRAMTSQDHLLAERLEQRRGEAYDACVRLLAERRLQAVLMDVEHLFDGQGLYFHFLGDVPPEVEALTAELSEAYEAKAQIGRFAETLSEGCGPGCGTEEAKGQGGCDSCAGCAVASACKK</sequence>
<evidence type="ECO:0000259" key="1">
    <source>
        <dbReference type="PROSITE" id="PS51411"/>
    </source>
</evidence>
<dbReference type="InterPro" id="IPR007557">
    <property type="entry name" value="PSP1_C"/>
</dbReference>
<accession>A0A5C5XU76</accession>
<dbReference type="Proteomes" id="UP000318478">
    <property type="component" value="Unassembled WGS sequence"/>
</dbReference>
<feature type="domain" description="PSP1 C-terminal" evidence="1">
    <location>
        <begin position="67"/>
        <end position="152"/>
    </location>
</feature>
<dbReference type="OrthoDB" id="287205at2"/>
<dbReference type="Pfam" id="PF04468">
    <property type="entry name" value="PSP1"/>
    <property type="match status" value="1"/>
</dbReference>
<proteinExistence type="predicted"/>
<evidence type="ECO:0000313" key="3">
    <source>
        <dbReference type="Proteomes" id="UP000318478"/>
    </source>
</evidence>
<reference evidence="2 3" key="1">
    <citation type="submission" date="2019-02" db="EMBL/GenBank/DDBJ databases">
        <title>Deep-cultivation of Planctomycetes and their phenomic and genomic characterization uncovers novel biology.</title>
        <authorList>
            <person name="Wiegand S."/>
            <person name="Jogler M."/>
            <person name="Boedeker C."/>
            <person name="Pinto D."/>
            <person name="Vollmers J."/>
            <person name="Rivas-Marin E."/>
            <person name="Kohn T."/>
            <person name="Peeters S.H."/>
            <person name="Heuer A."/>
            <person name="Rast P."/>
            <person name="Oberbeckmann S."/>
            <person name="Bunk B."/>
            <person name="Jeske O."/>
            <person name="Meyerdierks A."/>
            <person name="Storesund J.E."/>
            <person name="Kallscheuer N."/>
            <person name="Luecker S."/>
            <person name="Lage O.M."/>
            <person name="Pohl T."/>
            <person name="Merkel B.J."/>
            <person name="Hornburger P."/>
            <person name="Mueller R.-W."/>
            <person name="Bruemmer F."/>
            <person name="Labrenz M."/>
            <person name="Spormann A.M."/>
            <person name="Op Den Camp H."/>
            <person name="Overmann J."/>
            <person name="Amann R."/>
            <person name="Jetten M.S.M."/>
            <person name="Mascher T."/>
            <person name="Medema M.H."/>
            <person name="Devos D.P."/>
            <person name="Kaster A.-K."/>
            <person name="Ovreas L."/>
            <person name="Rohde M."/>
            <person name="Galperin M.Y."/>
            <person name="Jogler C."/>
        </authorList>
    </citation>
    <scope>NUCLEOTIDE SEQUENCE [LARGE SCALE GENOMIC DNA]</scope>
    <source>
        <strain evidence="2 3">Pla123a</strain>
    </source>
</reference>
<keyword evidence="3" id="KW-1185">Reference proteome</keyword>
<dbReference type="AlphaFoldDB" id="A0A5C5XU76"/>
<dbReference type="EMBL" id="SJPO01000014">
    <property type="protein sequence ID" value="TWT66856.1"/>
    <property type="molecule type" value="Genomic_DNA"/>
</dbReference>
<organism evidence="2 3">
    <name type="scientific">Posidoniimonas polymericola</name>
    <dbReference type="NCBI Taxonomy" id="2528002"/>
    <lineage>
        <taxon>Bacteria</taxon>
        <taxon>Pseudomonadati</taxon>
        <taxon>Planctomycetota</taxon>
        <taxon>Planctomycetia</taxon>
        <taxon>Pirellulales</taxon>
        <taxon>Lacipirellulaceae</taxon>
        <taxon>Posidoniimonas</taxon>
    </lineage>
</organism>
<protein>
    <recommendedName>
        <fullName evidence="1">PSP1 C-terminal domain-containing protein</fullName>
    </recommendedName>
</protein>
<comment type="caution">
    <text evidence="2">The sequence shown here is derived from an EMBL/GenBank/DDBJ whole genome shotgun (WGS) entry which is preliminary data.</text>
</comment>
<dbReference type="PROSITE" id="PS51411">
    <property type="entry name" value="PSP1_C"/>
    <property type="match status" value="1"/>
</dbReference>